<evidence type="ECO:0000313" key="1">
    <source>
        <dbReference type="EMBL" id="MBL1072866.1"/>
    </source>
</evidence>
<reference evidence="1 2" key="1">
    <citation type="submission" date="2021-01" db="EMBL/GenBank/DDBJ databases">
        <title>WGS of actinomycetes isolated from Thailand.</title>
        <authorList>
            <person name="Thawai C."/>
        </authorList>
    </citation>
    <scope>NUCLEOTIDE SEQUENCE [LARGE SCALE GENOMIC DNA]</scope>
    <source>
        <strain evidence="1 2">LPG 2</strain>
    </source>
</reference>
<proteinExistence type="predicted"/>
<comment type="caution">
    <text evidence="1">The sequence shown here is derived from an EMBL/GenBank/DDBJ whole genome shotgun (WGS) entry which is preliminary data.</text>
</comment>
<keyword evidence="2" id="KW-1185">Reference proteome</keyword>
<dbReference type="InterPro" id="IPR004401">
    <property type="entry name" value="YbaB/EbfC"/>
</dbReference>
<name>A0ABS1LXF1_9NOCA</name>
<gene>
    <name evidence="1" type="ORF">JK358_00490</name>
</gene>
<dbReference type="EMBL" id="JAERRJ010000001">
    <property type="protein sequence ID" value="MBL1072866.1"/>
    <property type="molecule type" value="Genomic_DNA"/>
</dbReference>
<organism evidence="1 2">
    <name type="scientific">Nocardia acididurans</name>
    <dbReference type="NCBI Taxonomy" id="2802282"/>
    <lineage>
        <taxon>Bacteria</taxon>
        <taxon>Bacillati</taxon>
        <taxon>Actinomycetota</taxon>
        <taxon>Actinomycetes</taxon>
        <taxon>Mycobacteriales</taxon>
        <taxon>Nocardiaceae</taxon>
        <taxon>Nocardia</taxon>
    </lineage>
</organism>
<dbReference type="Proteomes" id="UP000602198">
    <property type="component" value="Unassembled WGS sequence"/>
</dbReference>
<evidence type="ECO:0000313" key="2">
    <source>
        <dbReference type="Proteomes" id="UP000602198"/>
    </source>
</evidence>
<protein>
    <submittedName>
        <fullName evidence="1">YbaB/EbfC family nucleoid-associated protein</fullName>
    </submittedName>
</protein>
<dbReference type="InterPro" id="IPR036894">
    <property type="entry name" value="YbaB-like_sf"/>
</dbReference>
<dbReference type="RefSeq" id="WP_201942003.1">
    <property type="nucleotide sequence ID" value="NZ_JAERRJ010000001.1"/>
</dbReference>
<dbReference type="Pfam" id="PF02575">
    <property type="entry name" value="YbaB_DNA_bd"/>
    <property type="match status" value="1"/>
</dbReference>
<dbReference type="SUPFAM" id="SSF82607">
    <property type="entry name" value="YbaB-like"/>
    <property type="match status" value="1"/>
</dbReference>
<sequence>MEQWERDQVQEANAHLRTVVDGLQADFDRGVAELADINRDLAALKVHATTPSDLARVTVNSDGQVVEVTITDDAFARCTPKQLAAELGSAIHGAMEAVATVRQRMLAPLTSIVEGMPDLDEMMPGAPSLRLLRAEFTEGGQQR</sequence>
<dbReference type="Gene3D" id="3.30.1310.10">
    <property type="entry name" value="Nucleoid-associated protein YbaB-like domain"/>
    <property type="match status" value="1"/>
</dbReference>
<accession>A0ABS1LXF1</accession>